<organism evidence="1 2">
    <name type="scientific">Marinihelvus fidelis</name>
    <dbReference type="NCBI Taxonomy" id="2613842"/>
    <lineage>
        <taxon>Bacteria</taxon>
        <taxon>Pseudomonadati</taxon>
        <taxon>Pseudomonadota</taxon>
        <taxon>Gammaproteobacteria</taxon>
        <taxon>Chromatiales</taxon>
        <taxon>Wenzhouxiangellaceae</taxon>
        <taxon>Marinihelvus</taxon>
    </lineage>
</organism>
<dbReference type="AlphaFoldDB" id="A0A5N0T9Y1"/>
<dbReference type="InterPro" id="IPR029063">
    <property type="entry name" value="SAM-dependent_MTases_sf"/>
</dbReference>
<dbReference type="SUPFAM" id="SSF53335">
    <property type="entry name" value="S-adenosyl-L-methionine-dependent methyltransferases"/>
    <property type="match status" value="1"/>
</dbReference>
<dbReference type="Proteomes" id="UP000325372">
    <property type="component" value="Unassembled WGS sequence"/>
</dbReference>
<keyword evidence="2" id="KW-1185">Reference proteome</keyword>
<proteinExistence type="predicted"/>
<accession>A0A5N0T9Y1</accession>
<keyword evidence="1" id="KW-0808">Transferase</keyword>
<dbReference type="RefSeq" id="WP_150863615.1">
    <property type="nucleotide sequence ID" value="NZ_VYXP01000004.1"/>
</dbReference>
<comment type="caution">
    <text evidence="1">The sequence shown here is derived from an EMBL/GenBank/DDBJ whole genome shotgun (WGS) entry which is preliminary data.</text>
</comment>
<dbReference type="GO" id="GO:0008168">
    <property type="term" value="F:methyltransferase activity"/>
    <property type="evidence" value="ECO:0007669"/>
    <property type="project" value="UniProtKB-KW"/>
</dbReference>
<dbReference type="CDD" id="cd02440">
    <property type="entry name" value="AdoMet_MTases"/>
    <property type="match status" value="1"/>
</dbReference>
<sequence>MNPADVSASYNQIAGQWVSPEFNEENGVAAHRRALAFLPGDTPHGTALDLGCGAGGRLINVMLANGLKVEGLDLSERMLDLARNRHPDVIFHHADMTEWPFAQTYNFITAWDSFWHVPLVQQPGVLEQMLGALNPDGVCIFSSGGLDHAEERVDQAMGVPMYHATPGIPALLHIVGQSGCVLRHLEYDHHPELHIYIIAQKMPNP</sequence>
<dbReference type="EMBL" id="VYXP01000004">
    <property type="protein sequence ID" value="KAA9131825.1"/>
    <property type="molecule type" value="Genomic_DNA"/>
</dbReference>
<protein>
    <submittedName>
        <fullName evidence="1">Class I SAM-dependent methyltransferase</fullName>
    </submittedName>
</protein>
<dbReference type="GO" id="GO:0032259">
    <property type="term" value="P:methylation"/>
    <property type="evidence" value="ECO:0007669"/>
    <property type="project" value="UniProtKB-KW"/>
</dbReference>
<dbReference type="PANTHER" id="PTHR43861">
    <property type="entry name" value="TRANS-ACONITATE 2-METHYLTRANSFERASE-RELATED"/>
    <property type="match status" value="1"/>
</dbReference>
<evidence type="ECO:0000313" key="1">
    <source>
        <dbReference type="EMBL" id="KAA9131825.1"/>
    </source>
</evidence>
<dbReference type="Pfam" id="PF13489">
    <property type="entry name" value="Methyltransf_23"/>
    <property type="match status" value="1"/>
</dbReference>
<keyword evidence="1" id="KW-0489">Methyltransferase</keyword>
<evidence type="ECO:0000313" key="2">
    <source>
        <dbReference type="Proteomes" id="UP000325372"/>
    </source>
</evidence>
<dbReference type="Gene3D" id="3.40.50.150">
    <property type="entry name" value="Vaccinia Virus protein VP39"/>
    <property type="match status" value="1"/>
</dbReference>
<gene>
    <name evidence="1" type="ORF">F3N42_06495</name>
</gene>
<reference evidence="1 2" key="1">
    <citation type="submission" date="2019-09" db="EMBL/GenBank/DDBJ databases">
        <title>Wenzhouxiangella sp. Genome sequencing and assembly.</title>
        <authorList>
            <person name="Zhang R."/>
        </authorList>
    </citation>
    <scope>NUCLEOTIDE SEQUENCE [LARGE SCALE GENOMIC DNA]</scope>
    <source>
        <strain evidence="1 2">W260</strain>
    </source>
</reference>
<name>A0A5N0T9Y1_9GAMM</name>